<dbReference type="InterPro" id="IPR026444">
    <property type="entry name" value="Secre_tail"/>
</dbReference>
<evidence type="ECO:0000313" key="2">
    <source>
        <dbReference type="EMBL" id="SVB94679.1"/>
    </source>
</evidence>
<protein>
    <recommendedName>
        <fullName evidence="1">Secretion system C-terminal sorting domain-containing protein</fullName>
    </recommendedName>
</protein>
<dbReference type="EMBL" id="UINC01065234">
    <property type="protein sequence ID" value="SVB94679.1"/>
    <property type="molecule type" value="Genomic_DNA"/>
</dbReference>
<sequence>MKRAAVHIARLLCAGFIIGVGMVSADTVVFTKPDSADWTLPENQDRITNNVWITRTHIQSIFNIAQEDGYSGNNGSPVGTLWADTTTAAADSASYTNFVAMHGGGPQSLIGDTVSLYLPQDGFYFDVTFLTYSGGNTGGGFSYSRTSIALGADKNEIPAGFSSLSGNYPNPFNPATTIRFSVERHSNTSLRIFDITGRLVKTLIDEHRTPGEHEIAWHAGHLPSGTYFVQMKSGDFVKTRKMVLLK</sequence>
<reference evidence="2" key="1">
    <citation type="submission" date="2018-05" db="EMBL/GenBank/DDBJ databases">
        <authorList>
            <person name="Lanie J.A."/>
            <person name="Ng W.-L."/>
            <person name="Kazmierczak K.M."/>
            <person name="Andrzejewski T.M."/>
            <person name="Davidsen T.M."/>
            <person name="Wayne K.J."/>
            <person name="Tettelin H."/>
            <person name="Glass J.I."/>
            <person name="Rusch D."/>
            <person name="Podicherti R."/>
            <person name="Tsui H.-C.T."/>
            <person name="Winkler M.E."/>
        </authorList>
    </citation>
    <scope>NUCLEOTIDE SEQUENCE</scope>
</reference>
<feature type="domain" description="Secretion system C-terminal sorting" evidence="1">
    <location>
        <begin position="168"/>
        <end position="243"/>
    </location>
</feature>
<evidence type="ECO:0000259" key="1">
    <source>
        <dbReference type="Pfam" id="PF18962"/>
    </source>
</evidence>
<dbReference type="AlphaFoldDB" id="A0A382I5Z6"/>
<accession>A0A382I5Z6</accession>
<proteinExistence type="predicted"/>
<organism evidence="2">
    <name type="scientific">marine metagenome</name>
    <dbReference type="NCBI Taxonomy" id="408172"/>
    <lineage>
        <taxon>unclassified sequences</taxon>
        <taxon>metagenomes</taxon>
        <taxon>ecological metagenomes</taxon>
    </lineage>
</organism>
<dbReference type="Pfam" id="PF18962">
    <property type="entry name" value="Por_Secre_tail"/>
    <property type="match status" value="1"/>
</dbReference>
<name>A0A382I5Z6_9ZZZZ</name>
<dbReference type="Gene3D" id="2.60.40.4070">
    <property type="match status" value="1"/>
</dbReference>
<dbReference type="NCBIfam" id="TIGR04183">
    <property type="entry name" value="Por_Secre_tail"/>
    <property type="match status" value="1"/>
</dbReference>
<gene>
    <name evidence="2" type="ORF">METZ01_LOCUS247533</name>
</gene>